<dbReference type="GO" id="GO:0008168">
    <property type="term" value="F:methyltransferase activity"/>
    <property type="evidence" value="ECO:0007669"/>
    <property type="project" value="UniProtKB-KW"/>
</dbReference>
<evidence type="ECO:0000256" key="1">
    <source>
        <dbReference type="SAM" id="MobiDB-lite"/>
    </source>
</evidence>
<reference evidence="3" key="2">
    <citation type="submission" date="2020-09" db="EMBL/GenBank/DDBJ databases">
        <authorList>
            <person name="Sun Q."/>
            <person name="Ohkuma M."/>
        </authorList>
    </citation>
    <scope>NUCLEOTIDE SEQUENCE</scope>
    <source>
        <strain evidence="3">JCM 3302</strain>
    </source>
</reference>
<reference evidence="3" key="1">
    <citation type="journal article" date="2014" name="Int. J. Syst. Evol. Microbiol.">
        <title>Complete genome sequence of Corynebacterium casei LMG S-19264T (=DSM 44701T), isolated from a smear-ripened cheese.</title>
        <authorList>
            <consortium name="US DOE Joint Genome Institute (JGI-PGF)"/>
            <person name="Walter F."/>
            <person name="Albersmeier A."/>
            <person name="Kalinowski J."/>
            <person name="Ruckert C."/>
        </authorList>
    </citation>
    <scope>NUCLEOTIDE SEQUENCE</scope>
    <source>
        <strain evidence="3">JCM 3302</strain>
    </source>
</reference>
<evidence type="ECO:0000259" key="2">
    <source>
        <dbReference type="Pfam" id="PF13649"/>
    </source>
</evidence>
<feature type="compositionally biased region" description="Basic and acidic residues" evidence="1">
    <location>
        <begin position="48"/>
        <end position="87"/>
    </location>
</feature>
<evidence type="ECO:0000313" key="4">
    <source>
        <dbReference type="Proteomes" id="UP000641386"/>
    </source>
</evidence>
<proteinExistence type="predicted"/>
<dbReference type="Proteomes" id="UP000641386">
    <property type="component" value="Unassembled WGS sequence"/>
</dbReference>
<dbReference type="CDD" id="cd02440">
    <property type="entry name" value="AdoMet_MTases"/>
    <property type="match status" value="1"/>
</dbReference>
<protein>
    <submittedName>
        <fullName evidence="3">SAM-dependent methyltransferase</fullName>
    </submittedName>
</protein>
<dbReference type="GO" id="GO:0032259">
    <property type="term" value="P:methylation"/>
    <property type="evidence" value="ECO:0007669"/>
    <property type="project" value="UniProtKB-KW"/>
</dbReference>
<dbReference type="EMBL" id="BNBC01000032">
    <property type="protein sequence ID" value="GHE94059.1"/>
    <property type="molecule type" value="Genomic_DNA"/>
</dbReference>
<accession>A0A919AA44</accession>
<dbReference type="SUPFAM" id="SSF53335">
    <property type="entry name" value="S-adenosyl-L-methionine-dependent methyltransferases"/>
    <property type="match status" value="1"/>
</dbReference>
<gene>
    <name evidence="3" type="ORF">GCM10014715_57760</name>
</gene>
<dbReference type="Gene3D" id="3.40.50.150">
    <property type="entry name" value="Vaccinia Virus protein VP39"/>
    <property type="match status" value="1"/>
</dbReference>
<comment type="caution">
    <text evidence="3">The sequence shown here is derived from an EMBL/GenBank/DDBJ whole genome shotgun (WGS) entry which is preliminary data.</text>
</comment>
<keyword evidence="3" id="KW-0808">Transferase</keyword>
<name>A0A919AA44_9ACTN</name>
<sequence>MERPAGDPHLVFAVPATELARPRHVGAGCPHREERLTTMAHNHTGHAGTHDPGTHDDGSHDHGHRHDEGRTGHQGHEGHQGHHHGDTDIDWAVMAPLLESQAELFTPLYEQVMAWLGAQVTGPGLIVDAGSGPGVVSCLFAEAFPAARVAAVDSSGPLLERARVRAGRLGFADRFTTVTGELPGALAELAYSADLLWASNSLHHLGDQRAALAAFAEHLAPGGTLALLEGGLPGRFLPRDIGIGRPGLQARLDAVEADWFTRMREDLPGSVAETEDWPALLAAAGLKPAGTRSFLLDLPAPLSEPARAYVAGSLTRLREGLADDLTAEDRATLDRLLDPEDEASVHRRKDVFVLKAHTVHTAVRTD</sequence>
<dbReference type="AlphaFoldDB" id="A0A919AA44"/>
<keyword evidence="3" id="KW-0489">Methyltransferase</keyword>
<dbReference type="Pfam" id="PF13649">
    <property type="entry name" value="Methyltransf_25"/>
    <property type="match status" value="1"/>
</dbReference>
<dbReference type="InterPro" id="IPR029063">
    <property type="entry name" value="SAM-dependent_MTases_sf"/>
</dbReference>
<dbReference type="InterPro" id="IPR041698">
    <property type="entry name" value="Methyltransf_25"/>
</dbReference>
<feature type="region of interest" description="Disordered" evidence="1">
    <location>
        <begin position="42"/>
        <end position="87"/>
    </location>
</feature>
<organism evidence="3 4">
    <name type="scientific">Streptomyces spiralis</name>
    <dbReference type="NCBI Taxonomy" id="66376"/>
    <lineage>
        <taxon>Bacteria</taxon>
        <taxon>Bacillati</taxon>
        <taxon>Actinomycetota</taxon>
        <taxon>Actinomycetes</taxon>
        <taxon>Kitasatosporales</taxon>
        <taxon>Streptomycetaceae</taxon>
        <taxon>Streptomyces</taxon>
    </lineage>
</organism>
<keyword evidence="4" id="KW-1185">Reference proteome</keyword>
<feature type="domain" description="Methyltransferase" evidence="2">
    <location>
        <begin position="126"/>
        <end position="223"/>
    </location>
</feature>
<evidence type="ECO:0000313" key="3">
    <source>
        <dbReference type="EMBL" id="GHE94059.1"/>
    </source>
</evidence>